<dbReference type="GO" id="GO:0003676">
    <property type="term" value="F:nucleic acid binding"/>
    <property type="evidence" value="ECO:0007669"/>
    <property type="project" value="InterPro"/>
</dbReference>
<proteinExistence type="predicted"/>
<dbReference type="SUPFAM" id="SSF50249">
    <property type="entry name" value="Nucleic acid-binding proteins"/>
    <property type="match status" value="1"/>
</dbReference>
<name>A0A699KTF4_TANCI</name>
<feature type="non-terminal residue" evidence="2">
    <location>
        <position position="1"/>
    </location>
</feature>
<evidence type="ECO:0000313" key="2">
    <source>
        <dbReference type="EMBL" id="GFB10564.1"/>
    </source>
</evidence>
<protein>
    <submittedName>
        <fullName evidence="2">rRNA biogenesis protein RRP5</fullName>
    </submittedName>
</protein>
<comment type="caution">
    <text evidence="2">The sequence shown here is derived from an EMBL/GenBank/DDBJ whole genome shotgun (WGS) entry which is preliminary data.</text>
</comment>
<gene>
    <name evidence="2" type="ORF">Tci_682535</name>
</gene>
<dbReference type="EMBL" id="BKCJ010553202">
    <property type="protein sequence ID" value="GFB10564.1"/>
    <property type="molecule type" value="Genomic_DNA"/>
</dbReference>
<dbReference type="PROSITE" id="PS50126">
    <property type="entry name" value="S1"/>
    <property type="match status" value="1"/>
</dbReference>
<evidence type="ECO:0000259" key="1">
    <source>
        <dbReference type="PROSITE" id="PS50126"/>
    </source>
</evidence>
<dbReference type="Gene3D" id="2.40.50.140">
    <property type="entry name" value="Nucleic acid-binding proteins"/>
    <property type="match status" value="1"/>
</dbReference>
<sequence>VGLCHVSELLEDHADNIEAKYKIQERVKATLLKIDEER</sequence>
<dbReference type="Pfam" id="PF00575">
    <property type="entry name" value="S1"/>
    <property type="match status" value="1"/>
</dbReference>
<organism evidence="2">
    <name type="scientific">Tanacetum cinerariifolium</name>
    <name type="common">Dalmatian daisy</name>
    <name type="synonym">Chrysanthemum cinerariifolium</name>
    <dbReference type="NCBI Taxonomy" id="118510"/>
    <lineage>
        <taxon>Eukaryota</taxon>
        <taxon>Viridiplantae</taxon>
        <taxon>Streptophyta</taxon>
        <taxon>Embryophyta</taxon>
        <taxon>Tracheophyta</taxon>
        <taxon>Spermatophyta</taxon>
        <taxon>Magnoliopsida</taxon>
        <taxon>eudicotyledons</taxon>
        <taxon>Gunneridae</taxon>
        <taxon>Pentapetalae</taxon>
        <taxon>asterids</taxon>
        <taxon>campanulids</taxon>
        <taxon>Asterales</taxon>
        <taxon>Asteraceae</taxon>
        <taxon>Asteroideae</taxon>
        <taxon>Anthemideae</taxon>
        <taxon>Anthemidinae</taxon>
        <taxon>Tanacetum</taxon>
    </lineage>
</organism>
<dbReference type="AlphaFoldDB" id="A0A699KTF4"/>
<feature type="domain" description="S1 motif" evidence="1">
    <location>
        <begin position="1"/>
        <end position="38"/>
    </location>
</feature>
<accession>A0A699KTF4</accession>
<dbReference type="InterPro" id="IPR012340">
    <property type="entry name" value="NA-bd_OB-fold"/>
</dbReference>
<reference evidence="2" key="1">
    <citation type="journal article" date="2019" name="Sci. Rep.">
        <title>Draft genome of Tanacetum cinerariifolium, the natural source of mosquito coil.</title>
        <authorList>
            <person name="Yamashiro T."/>
            <person name="Shiraishi A."/>
            <person name="Satake H."/>
            <person name="Nakayama K."/>
        </authorList>
    </citation>
    <scope>NUCLEOTIDE SEQUENCE</scope>
</reference>
<dbReference type="InterPro" id="IPR003029">
    <property type="entry name" value="S1_domain"/>
</dbReference>